<comment type="catalytic activity">
    <reaction evidence="5 6">
        <text>adenosine(34) in tRNA + H2O + H(+) = inosine(34) in tRNA + NH4(+)</text>
        <dbReference type="Rhea" id="RHEA:43168"/>
        <dbReference type="Rhea" id="RHEA-COMP:10373"/>
        <dbReference type="Rhea" id="RHEA-COMP:10374"/>
        <dbReference type="ChEBI" id="CHEBI:15377"/>
        <dbReference type="ChEBI" id="CHEBI:15378"/>
        <dbReference type="ChEBI" id="CHEBI:28938"/>
        <dbReference type="ChEBI" id="CHEBI:74411"/>
        <dbReference type="ChEBI" id="CHEBI:82852"/>
        <dbReference type="EC" id="3.5.4.33"/>
    </reaction>
</comment>
<dbReference type="InterPro" id="IPR016193">
    <property type="entry name" value="Cytidine_deaminase-like"/>
</dbReference>
<dbReference type="GO" id="GO:0008270">
    <property type="term" value="F:zinc ion binding"/>
    <property type="evidence" value="ECO:0007669"/>
    <property type="project" value="UniProtKB-UniRule"/>
</dbReference>
<dbReference type="PANTHER" id="PTHR11079">
    <property type="entry name" value="CYTOSINE DEAMINASE FAMILY MEMBER"/>
    <property type="match status" value="1"/>
</dbReference>
<dbReference type="InterPro" id="IPR028883">
    <property type="entry name" value="tRNA_aden_deaminase"/>
</dbReference>
<evidence type="ECO:0000256" key="5">
    <source>
        <dbReference type="ARBA" id="ARBA00048045"/>
    </source>
</evidence>
<sequence>MLSVFSDDFFMKEAYKQAQYALEEGEIPIGAVVVSQNKIIARAYNQTEKLNDVTAHAEILAITAASNYLGNKYLHECTLYVTVEPCVMCAGASYWAQVKRLVFGTTDPKRGFRRFGSTLLHPKTEIESGIMAHECAHLMTEFFLNKRN</sequence>
<dbReference type="GO" id="GO:0002100">
    <property type="term" value="P:tRNA wobble adenosine to inosine editing"/>
    <property type="evidence" value="ECO:0007669"/>
    <property type="project" value="UniProtKB-UniRule"/>
</dbReference>
<feature type="binding site" evidence="6">
    <location>
        <position position="89"/>
    </location>
    <ligand>
        <name>Zn(2+)</name>
        <dbReference type="ChEBI" id="CHEBI:29105"/>
        <note>catalytic</note>
    </ligand>
</feature>
<evidence type="ECO:0000259" key="7">
    <source>
        <dbReference type="PROSITE" id="PS51747"/>
    </source>
</evidence>
<evidence type="ECO:0000313" key="8">
    <source>
        <dbReference type="EMBL" id="RDC65244.1"/>
    </source>
</evidence>
<comment type="function">
    <text evidence="6">Catalyzes the deamination of adenosine to inosine at the wobble position 34 of tRNA(Arg2).</text>
</comment>
<keyword evidence="1 6" id="KW-0819">tRNA processing</keyword>
<reference evidence="8 9" key="1">
    <citation type="submission" date="2018-04" db="EMBL/GenBank/DDBJ databases">
        <title>Adhaeribacter sp. HMF7616 genome sequencing and assembly.</title>
        <authorList>
            <person name="Kang H."/>
            <person name="Kang J."/>
            <person name="Cha I."/>
            <person name="Kim H."/>
            <person name="Joh K."/>
        </authorList>
    </citation>
    <scope>NUCLEOTIDE SEQUENCE [LARGE SCALE GENOMIC DNA]</scope>
    <source>
        <strain evidence="8 9">HMF7616</strain>
    </source>
</reference>
<comment type="similarity">
    <text evidence="6">Belongs to the cytidine and deoxycytidylate deaminase family.</text>
</comment>
<dbReference type="AlphaFoldDB" id="A0A369QKI4"/>
<evidence type="ECO:0000256" key="1">
    <source>
        <dbReference type="ARBA" id="ARBA00022694"/>
    </source>
</evidence>
<gene>
    <name evidence="6" type="primary">tadA</name>
    <name evidence="8" type="ORF">AHMF7616_03874</name>
</gene>
<keyword evidence="4 6" id="KW-0862">Zinc</keyword>
<dbReference type="PROSITE" id="PS51747">
    <property type="entry name" value="CYT_DCMP_DEAMINASES_2"/>
    <property type="match status" value="1"/>
</dbReference>
<feature type="binding site" evidence="6">
    <location>
        <position position="86"/>
    </location>
    <ligand>
        <name>Zn(2+)</name>
        <dbReference type="ChEBI" id="CHEBI:29105"/>
        <note>catalytic</note>
    </ligand>
</feature>
<feature type="binding site" evidence="6">
    <location>
        <position position="56"/>
    </location>
    <ligand>
        <name>Zn(2+)</name>
        <dbReference type="ChEBI" id="CHEBI:29105"/>
        <note>catalytic</note>
    </ligand>
</feature>
<feature type="domain" description="CMP/dCMP-type deaminase" evidence="7">
    <location>
        <begin position="5"/>
        <end position="115"/>
    </location>
</feature>
<name>A0A369QKI4_9BACT</name>
<dbReference type="CDD" id="cd01285">
    <property type="entry name" value="nucleoside_deaminase"/>
    <property type="match status" value="1"/>
</dbReference>
<comment type="subunit">
    <text evidence="6">Homodimer.</text>
</comment>
<evidence type="ECO:0000256" key="4">
    <source>
        <dbReference type="ARBA" id="ARBA00022833"/>
    </source>
</evidence>
<accession>A0A369QKI4</accession>
<keyword evidence="3 6" id="KW-0378">Hydrolase</keyword>
<organism evidence="8 9">
    <name type="scientific">Adhaeribacter pallidiroseus</name>
    <dbReference type="NCBI Taxonomy" id="2072847"/>
    <lineage>
        <taxon>Bacteria</taxon>
        <taxon>Pseudomonadati</taxon>
        <taxon>Bacteroidota</taxon>
        <taxon>Cytophagia</taxon>
        <taxon>Cytophagales</taxon>
        <taxon>Hymenobacteraceae</taxon>
        <taxon>Adhaeribacter</taxon>
    </lineage>
</organism>
<protein>
    <recommendedName>
        <fullName evidence="6">tRNA-specific adenosine deaminase</fullName>
        <ecNumber evidence="6">3.5.4.33</ecNumber>
    </recommendedName>
</protein>
<dbReference type="EC" id="3.5.4.33" evidence="6"/>
<comment type="caution">
    <text evidence="8">The sequence shown here is derived from an EMBL/GenBank/DDBJ whole genome shotgun (WGS) entry which is preliminary data.</text>
</comment>
<dbReference type="GO" id="GO:0052717">
    <property type="term" value="F:tRNA-specific adenosine-34 deaminase activity"/>
    <property type="evidence" value="ECO:0007669"/>
    <property type="project" value="UniProtKB-UniRule"/>
</dbReference>
<dbReference type="InterPro" id="IPR002125">
    <property type="entry name" value="CMP_dCMP_dom"/>
</dbReference>
<dbReference type="PANTHER" id="PTHR11079:SF202">
    <property type="entry name" value="TRNA-SPECIFIC ADENOSINE DEAMINASE"/>
    <property type="match status" value="1"/>
</dbReference>
<dbReference type="Proteomes" id="UP000253919">
    <property type="component" value="Unassembled WGS sequence"/>
</dbReference>
<evidence type="ECO:0000313" key="9">
    <source>
        <dbReference type="Proteomes" id="UP000253919"/>
    </source>
</evidence>
<comment type="cofactor">
    <cofactor evidence="6">
        <name>Zn(2+)</name>
        <dbReference type="ChEBI" id="CHEBI:29105"/>
    </cofactor>
    <text evidence="6">Binds 1 zinc ion per subunit.</text>
</comment>
<keyword evidence="9" id="KW-1185">Reference proteome</keyword>
<keyword evidence="2 6" id="KW-0479">Metal-binding</keyword>
<dbReference type="Gene3D" id="3.40.140.10">
    <property type="entry name" value="Cytidine Deaminase, domain 2"/>
    <property type="match status" value="1"/>
</dbReference>
<evidence type="ECO:0000256" key="3">
    <source>
        <dbReference type="ARBA" id="ARBA00022801"/>
    </source>
</evidence>
<dbReference type="Pfam" id="PF00383">
    <property type="entry name" value="dCMP_cyt_deam_1"/>
    <property type="match status" value="1"/>
</dbReference>
<evidence type="ECO:0000256" key="2">
    <source>
        <dbReference type="ARBA" id="ARBA00022723"/>
    </source>
</evidence>
<feature type="active site" description="Proton donor" evidence="6">
    <location>
        <position position="58"/>
    </location>
</feature>
<evidence type="ECO:0000256" key="6">
    <source>
        <dbReference type="HAMAP-Rule" id="MF_00972"/>
    </source>
</evidence>
<proteinExistence type="inferred from homology"/>
<dbReference type="RefSeq" id="WP_394335767.1">
    <property type="nucleotide sequence ID" value="NZ_QASA01000001.1"/>
</dbReference>
<dbReference type="HAMAP" id="MF_00972">
    <property type="entry name" value="tRNA_aden_deaminase"/>
    <property type="match status" value="1"/>
</dbReference>
<dbReference type="EMBL" id="QASA01000001">
    <property type="protein sequence ID" value="RDC65244.1"/>
    <property type="molecule type" value="Genomic_DNA"/>
</dbReference>
<dbReference type="SUPFAM" id="SSF53927">
    <property type="entry name" value="Cytidine deaminase-like"/>
    <property type="match status" value="1"/>
</dbReference>